<evidence type="ECO:0000313" key="3">
    <source>
        <dbReference type="EMBL" id="PXX06802.1"/>
    </source>
</evidence>
<evidence type="ECO:0000256" key="1">
    <source>
        <dbReference type="SAM" id="Phobius"/>
    </source>
</evidence>
<feature type="transmembrane region" description="Helical" evidence="1">
    <location>
        <begin position="60"/>
        <end position="81"/>
    </location>
</feature>
<organism evidence="3 4">
    <name type="scientific">Mycolicibacterium moriokaense</name>
    <dbReference type="NCBI Taxonomy" id="39691"/>
    <lineage>
        <taxon>Bacteria</taxon>
        <taxon>Bacillati</taxon>
        <taxon>Actinomycetota</taxon>
        <taxon>Actinomycetes</taxon>
        <taxon>Mycobacteriales</taxon>
        <taxon>Mycobacteriaceae</taxon>
        <taxon>Mycolicibacterium</taxon>
    </lineage>
</organism>
<proteinExistence type="predicted"/>
<evidence type="ECO:0000259" key="2">
    <source>
        <dbReference type="Pfam" id="PF02517"/>
    </source>
</evidence>
<keyword evidence="1" id="KW-0812">Transmembrane</keyword>
<protein>
    <recommendedName>
        <fullName evidence="2">CAAX prenyl protease 2/Lysostaphin resistance protein A-like domain-containing protein</fullName>
    </recommendedName>
</protein>
<name>A0A318HQJ8_9MYCO</name>
<dbReference type="InterPro" id="IPR003675">
    <property type="entry name" value="Rce1/LyrA-like_dom"/>
</dbReference>
<keyword evidence="1" id="KW-0472">Membrane</keyword>
<reference evidence="3 4" key="2">
    <citation type="submission" date="2018-06" db="EMBL/GenBank/DDBJ databases">
        <title>Sequencing of bacterial isolates from soil warming experiment in Harvard Forest, Massachusetts, USA.</title>
        <authorList>
            <person name="Deangelis K.PhD."/>
        </authorList>
    </citation>
    <scope>NUCLEOTIDE SEQUENCE [LARGE SCALE GENOMIC DNA]</scope>
    <source>
        <strain evidence="3 4">GAS496</strain>
    </source>
</reference>
<gene>
    <name evidence="3" type="ORF">C8E89_1127</name>
</gene>
<dbReference type="Pfam" id="PF02517">
    <property type="entry name" value="Rce1-like"/>
    <property type="match status" value="1"/>
</dbReference>
<comment type="caution">
    <text evidence="3">The sequence shown here is derived from an EMBL/GenBank/DDBJ whole genome shotgun (WGS) entry which is preliminary data.</text>
</comment>
<dbReference type="GO" id="GO:0080120">
    <property type="term" value="P:CAAX-box protein maturation"/>
    <property type="evidence" value="ECO:0007669"/>
    <property type="project" value="UniProtKB-ARBA"/>
</dbReference>
<dbReference type="RefSeq" id="WP_181428279.1">
    <property type="nucleotide sequence ID" value="NZ_QJJU01000012.1"/>
</dbReference>
<dbReference type="GO" id="GO:0004175">
    <property type="term" value="F:endopeptidase activity"/>
    <property type="evidence" value="ECO:0007669"/>
    <property type="project" value="UniProtKB-ARBA"/>
</dbReference>
<reference evidence="4" key="1">
    <citation type="submission" date="2018-05" db="EMBL/GenBank/DDBJ databases">
        <authorList>
            <person name="Deangelis K."/>
            <person name="Huntemann M."/>
            <person name="Clum A."/>
            <person name="Pillay M."/>
            <person name="Palaniappan K."/>
            <person name="Varghese N."/>
            <person name="Mikhailova N."/>
            <person name="Stamatis D."/>
            <person name="Reddy T."/>
            <person name="Daum C."/>
            <person name="Shapiro N."/>
            <person name="Ivanova N."/>
            <person name="Kyrpides N."/>
            <person name="Woyke T."/>
        </authorList>
    </citation>
    <scope>NUCLEOTIDE SEQUENCE [LARGE SCALE GENOMIC DNA]</scope>
    <source>
        <strain evidence="4">GAS496</strain>
    </source>
</reference>
<accession>A0A318HQJ8</accession>
<dbReference type="EMBL" id="QJJU01000012">
    <property type="protein sequence ID" value="PXX06802.1"/>
    <property type="molecule type" value="Genomic_DNA"/>
</dbReference>
<sequence>MRPSKVRAVALAAGLVGWSFAAPRVRWHPVPNASLGTGLVAVTRSPLGLRPPALWSGMRYGLAAGAVVGLGVAALTALPPVRAAMAERKLPEHTGRWLLLDIPIGTVWPEEAAYRATLGTVAEQAFGPTRGRLLQAAAFGLWHIVDARVTGQPVMRTVVVTGVGGWLFGWLHARSASLAAPMLAHLAVNEAAGMAALGVQRRAKRRAAPPPADVAR</sequence>
<dbReference type="AlphaFoldDB" id="A0A318HQJ8"/>
<dbReference type="Proteomes" id="UP000247781">
    <property type="component" value="Unassembled WGS sequence"/>
</dbReference>
<keyword evidence="4" id="KW-1185">Reference proteome</keyword>
<evidence type="ECO:0000313" key="4">
    <source>
        <dbReference type="Proteomes" id="UP000247781"/>
    </source>
</evidence>
<dbReference type="InterPro" id="IPR015837">
    <property type="entry name" value="UCP026622_CAAX_protease"/>
</dbReference>
<feature type="domain" description="CAAX prenyl protease 2/Lysostaphin resistance protein A-like" evidence="2">
    <location>
        <begin position="97"/>
        <end position="189"/>
    </location>
</feature>
<keyword evidence="1" id="KW-1133">Transmembrane helix</keyword>
<dbReference type="PIRSF" id="PIRSF026622">
    <property type="entry name" value="Proteas_026622"/>
    <property type="match status" value="1"/>
</dbReference>